<evidence type="ECO:0008006" key="25">
    <source>
        <dbReference type="Google" id="ProtNLM"/>
    </source>
</evidence>
<organism evidence="23 24">
    <name type="scientific">Engystomops pustulosus</name>
    <name type="common">Tungara frog</name>
    <name type="synonym">Physalaemus pustulosus</name>
    <dbReference type="NCBI Taxonomy" id="76066"/>
    <lineage>
        <taxon>Eukaryota</taxon>
        <taxon>Metazoa</taxon>
        <taxon>Chordata</taxon>
        <taxon>Craniata</taxon>
        <taxon>Vertebrata</taxon>
        <taxon>Euteleostomi</taxon>
        <taxon>Amphibia</taxon>
        <taxon>Batrachia</taxon>
        <taxon>Anura</taxon>
        <taxon>Neobatrachia</taxon>
        <taxon>Hyloidea</taxon>
        <taxon>Leptodactylidae</taxon>
        <taxon>Leiuperinae</taxon>
        <taxon>Engystomops</taxon>
    </lineage>
</organism>
<dbReference type="PROSITE" id="PS50026">
    <property type="entry name" value="EGF_3"/>
    <property type="match status" value="2"/>
</dbReference>
<comment type="caution">
    <text evidence="15">Lacks conserved residue(s) required for the propagation of feature annotation.</text>
</comment>
<evidence type="ECO:0000256" key="6">
    <source>
        <dbReference type="ARBA" id="ARBA00022729"/>
    </source>
</evidence>
<keyword evidence="8 16" id="KW-0378">Hydrolase</keyword>
<dbReference type="SUPFAM" id="SSF57440">
    <property type="entry name" value="Kringle-like"/>
    <property type="match status" value="2"/>
</dbReference>
<dbReference type="PROSITE" id="PS00021">
    <property type="entry name" value="KRINGLE_1"/>
    <property type="match status" value="1"/>
</dbReference>
<dbReference type="Gene3D" id="2.10.25.10">
    <property type="entry name" value="Laminin"/>
    <property type="match status" value="2"/>
</dbReference>
<feature type="domain" description="Kringle" evidence="19">
    <location>
        <begin position="243"/>
        <end position="320"/>
    </location>
</feature>
<dbReference type="InterPro" id="IPR000001">
    <property type="entry name" value="Kringle"/>
</dbReference>
<dbReference type="GO" id="GO:0031638">
    <property type="term" value="P:zymogen activation"/>
    <property type="evidence" value="ECO:0007669"/>
    <property type="project" value="TreeGrafter"/>
</dbReference>
<keyword evidence="9 16" id="KW-0720">Serine protease</keyword>
<dbReference type="Proteomes" id="UP000824782">
    <property type="component" value="Unassembled WGS sequence"/>
</dbReference>
<feature type="domain" description="EGF-like" evidence="18">
    <location>
        <begin position="111"/>
        <end position="149"/>
    </location>
</feature>
<evidence type="ECO:0000259" key="21">
    <source>
        <dbReference type="PROSITE" id="PS51091"/>
    </source>
</evidence>
<dbReference type="SUPFAM" id="SSF57196">
    <property type="entry name" value="EGF/Laminin"/>
    <property type="match status" value="1"/>
</dbReference>
<dbReference type="PROSITE" id="PS00022">
    <property type="entry name" value="EGF_1"/>
    <property type="match status" value="2"/>
</dbReference>
<dbReference type="Pfam" id="PF00008">
    <property type="entry name" value="EGF"/>
    <property type="match status" value="1"/>
</dbReference>
<feature type="disulfide bond" evidence="13">
    <location>
        <begin position="139"/>
        <end position="148"/>
    </location>
</feature>
<dbReference type="InterPro" id="IPR000562">
    <property type="entry name" value="FN_type2_dom"/>
</dbReference>
<keyword evidence="12" id="KW-0325">Glycoprotein</keyword>
<evidence type="ECO:0000259" key="19">
    <source>
        <dbReference type="PROSITE" id="PS50070"/>
    </source>
</evidence>
<dbReference type="Gene3D" id="2.40.20.10">
    <property type="entry name" value="Plasminogen Kringle 4"/>
    <property type="match status" value="1"/>
</dbReference>
<dbReference type="PROSITE" id="PS00134">
    <property type="entry name" value="TRYPSIN_HIS"/>
    <property type="match status" value="1"/>
</dbReference>
<evidence type="ECO:0000256" key="3">
    <source>
        <dbReference type="ARBA" id="ARBA00022536"/>
    </source>
</evidence>
<keyword evidence="6 17" id="KW-0732">Signal</keyword>
<feature type="disulfide bond" evidence="13">
    <location>
        <begin position="202"/>
        <end position="219"/>
    </location>
</feature>
<dbReference type="SMART" id="SM00020">
    <property type="entry name" value="Tryp_SPc"/>
    <property type="match status" value="1"/>
</dbReference>
<dbReference type="InterPro" id="IPR043504">
    <property type="entry name" value="Peptidase_S1_PA_chymotrypsin"/>
</dbReference>
<keyword evidence="5 16" id="KW-0645">Protease</keyword>
<dbReference type="PANTHER" id="PTHR24264:SF43">
    <property type="entry name" value="HEPATOCYTE GROWTH FACTOR ACTIVATOR"/>
    <property type="match status" value="1"/>
</dbReference>
<dbReference type="PROSITE" id="PS00135">
    <property type="entry name" value="TRYPSIN_SER"/>
    <property type="match status" value="1"/>
</dbReference>
<keyword evidence="11 13" id="KW-1015">Disulfide bond</keyword>
<dbReference type="PROSITE" id="PS50070">
    <property type="entry name" value="KRINGLE_2"/>
    <property type="match status" value="1"/>
</dbReference>
<evidence type="ECO:0000256" key="9">
    <source>
        <dbReference type="ARBA" id="ARBA00022825"/>
    </source>
</evidence>
<dbReference type="PRINTS" id="PR00018">
    <property type="entry name" value="KRINGLE"/>
</dbReference>
<evidence type="ECO:0000256" key="7">
    <source>
        <dbReference type="ARBA" id="ARBA00022737"/>
    </source>
</evidence>
<dbReference type="PROSITE" id="PS50240">
    <property type="entry name" value="TRYPSIN_DOM"/>
    <property type="match status" value="1"/>
</dbReference>
<keyword evidence="24" id="KW-1185">Reference proteome</keyword>
<dbReference type="FunFam" id="2.40.10.10:FF:000061">
    <property type="entry name" value="Hepatocyte growth factor activator"/>
    <property type="match status" value="1"/>
</dbReference>
<comment type="caution">
    <text evidence="23">The sequence shown here is derived from an EMBL/GenBank/DDBJ whole genome shotgun (WGS) entry which is preliminary data.</text>
</comment>
<accession>A0AAV7D5K3</accession>
<evidence type="ECO:0000313" key="23">
    <source>
        <dbReference type="EMBL" id="KAG8591317.1"/>
    </source>
</evidence>
<evidence type="ECO:0000256" key="17">
    <source>
        <dbReference type="SAM" id="SignalP"/>
    </source>
</evidence>
<dbReference type="Pfam" id="PF00089">
    <property type="entry name" value="Trypsin"/>
    <property type="match status" value="1"/>
</dbReference>
<dbReference type="CDD" id="cd00190">
    <property type="entry name" value="Tryp_SPc"/>
    <property type="match status" value="1"/>
</dbReference>
<dbReference type="Pfam" id="PF00039">
    <property type="entry name" value="fn1"/>
    <property type="match status" value="1"/>
</dbReference>
<dbReference type="CDD" id="cd00054">
    <property type="entry name" value="EGF_CA"/>
    <property type="match status" value="1"/>
</dbReference>
<feature type="domain" description="Fibronectin type-I" evidence="21">
    <location>
        <begin position="151"/>
        <end position="191"/>
    </location>
</feature>
<keyword evidence="4 14" id="KW-0420">Kringle</keyword>
<dbReference type="AlphaFoldDB" id="A0AAV7D5K3"/>
<gene>
    <name evidence="23" type="ORF">GDO81_000120</name>
</gene>
<dbReference type="GO" id="GO:0005791">
    <property type="term" value="C:rough endoplasmic reticulum"/>
    <property type="evidence" value="ECO:0007669"/>
    <property type="project" value="TreeGrafter"/>
</dbReference>
<keyword evidence="3 13" id="KW-0245">EGF-like domain</keyword>
<dbReference type="SMART" id="SM00181">
    <property type="entry name" value="EGF"/>
    <property type="match status" value="2"/>
</dbReference>
<reference evidence="23" key="1">
    <citation type="thesis" date="2020" institute="ProQuest LLC" country="789 East Eisenhower Parkway, Ann Arbor, MI, USA">
        <title>Comparative Genomics and Chromosome Evolution.</title>
        <authorList>
            <person name="Mudd A.B."/>
        </authorList>
    </citation>
    <scope>NUCLEOTIDE SEQUENCE</scope>
    <source>
        <strain evidence="23">237g6f4</strain>
        <tissue evidence="23">Blood</tissue>
    </source>
</reference>
<evidence type="ECO:0000256" key="14">
    <source>
        <dbReference type="PROSITE-ProRule" id="PRU00121"/>
    </source>
</evidence>
<dbReference type="PROSITE" id="PS51091">
    <property type="entry name" value="FN1_2"/>
    <property type="match status" value="1"/>
</dbReference>
<evidence type="ECO:0000256" key="8">
    <source>
        <dbReference type="ARBA" id="ARBA00022801"/>
    </source>
</evidence>
<dbReference type="InterPro" id="IPR038178">
    <property type="entry name" value="Kringle_sf"/>
</dbReference>
<evidence type="ECO:0000259" key="20">
    <source>
        <dbReference type="PROSITE" id="PS50240"/>
    </source>
</evidence>
<dbReference type="InterPro" id="IPR036943">
    <property type="entry name" value="FN_type2_sf"/>
</dbReference>
<evidence type="ECO:0000259" key="22">
    <source>
        <dbReference type="PROSITE" id="PS51092"/>
    </source>
</evidence>
<dbReference type="PANTHER" id="PTHR24264">
    <property type="entry name" value="TRYPSIN-RELATED"/>
    <property type="match status" value="1"/>
</dbReference>
<dbReference type="InterPro" id="IPR013806">
    <property type="entry name" value="Kringle-like"/>
</dbReference>
<feature type="domain" description="Peptidase S1" evidence="20">
    <location>
        <begin position="357"/>
        <end position="595"/>
    </location>
</feature>
<dbReference type="InterPro" id="IPR009003">
    <property type="entry name" value="Peptidase_S1_PA"/>
</dbReference>
<dbReference type="SMART" id="SM00058">
    <property type="entry name" value="FN1"/>
    <property type="match status" value="1"/>
</dbReference>
<evidence type="ECO:0000256" key="5">
    <source>
        <dbReference type="ARBA" id="ARBA00022670"/>
    </source>
</evidence>
<feature type="domain" description="Fibronectin type-II" evidence="22">
    <location>
        <begin position="56"/>
        <end position="103"/>
    </location>
</feature>
<evidence type="ECO:0000256" key="2">
    <source>
        <dbReference type="ARBA" id="ARBA00022525"/>
    </source>
</evidence>
<dbReference type="GO" id="GO:0005509">
    <property type="term" value="F:calcium ion binding"/>
    <property type="evidence" value="ECO:0007669"/>
    <property type="project" value="InterPro"/>
</dbReference>
<dbReference type="GO" id="GO:0004252">
    <property type="term" value="F:serine-type endopeptidase activity"/>
    <property type="evidence" value="ECO:0007669"/>
    <property type="project" value="InterPro"/>
</dbReference>
<dbReference type="FunFam" id="2.10.25.10:FF:000338">
    <property type="entry name" value="hepatocyte growth factor activator"/>
    <property type="match status" value="1"/>
</dbReference>
<proteinExistence type="predicted"/>
<name>A0AAV7D5K3_ENGPU</name>
<dbReference type="PRINTS" id="PR00722">
    <property type="entry name" value="CHYMOTRYPSIN"/>
</dbReference>
<dbReference type="InterPro" id="IPR001254">
    <property type="entry name" value="Trypsin_dom"/>
</dbReference>
<evidence type="ECO:0000256" key="15">
    <source>
        <dbReference type="PROSITE-ProRule" id="PRU00479"/>
    </source>
</evidence>
<feature type="disulfide bond" evidence="13">
    <location>
        <begin position="221"/>
        <end position="230"/>
    </location>
</feature>
<dbReference type="GO" id="GO:0005615">
    <property type="term" value="C:extracellular space"/>
    <property type="evidence" value="ECO:0007669"/>
    <property type="project" value="TreeGrafter"/>
</dbReference>
<dbReference type="Pfam" id="PF00040">
    <property type="entry name" value="fn2"/>
    <property type="match status" value="1"/>
</dbReference>
<feature type="signal peptide" evidence="17">
    <location>
        <begin position="1"/>
        <end position="22"/>
    </location>
</feature>
<dbReference type="FunFam" id="2.40.20.10:FF:000016">
    <property type="entry name" value="Coagulation factor XII"/>
    <property type="match status" value="1"/>
</dbReference>
<dbReference type="SMART" id="SM00059">
    <property type="entry name" value="FN2"/>
    <property type="match status" value="1"/>
</dbReference>
<dbReference type="Gene3D" id="2.10.10.10">
    <property type="entry name" value="Fibronectin, type II, collagen-binding"/>
    <property type="match status" value="1"/>
</dbReference>
<keyword evidence="2" id="KW-0964">Secreted</keyword>
<feature type="chain" id="PRO_5043563464" description="Hepatocyte growth factor activator" evidence="17">
    <location>
        <begin position="23"/>
        <end position="600"/>
    </location>
</feature>
<dbReference type="CDD" id="cd00061">
    <property type="entry name" value="FN1"/>
    <property type="match status" value="1"/>
</dbReference>
<dbReference type="InterPro" id="IPR018114">
    <property type="entry name" value="TRYPSIN_HIS"/>
</dbReference>
<sequence length="600" mass="67603">MDAAGHFMWICLLVFNIGHVFSSVHRHGHGHHMRQGILLPLRQRLNTTSRIHVVTEDGRHCKIPFLMGGRLRFSCLPRRLLNKKWCATTHNFDRDGEWGICAVDPIRENVLHDYCAENPCENGGTCTNMPFLNTYHCMCPVEYSGHDCVIEKCFDEAHYVHYDNGESWARIHKGKVEQCTCKNSKIECHSGERYTVCPVNPCLNGGACRLMINSGSPVCSCRGRFVGKFCNIDPKQHCYSYDNATTYRGVEKRSRSGHSCMRWDSDKLYQEINTGTQEDYVLKGLGSHSYCRSPDNDAAPWCYIMKDNHVSWENCLVPTCNDKGRRIVLEDEAVVLAATKPKCGVKHEKRVVARGRILGGLSALPGSHPWLAAIYIGNVFCAGSLLMPCWVVSAAHCFADSPHKSKVRVVLGQQFFNQTTDVTQTFEIDRYVFHPDYSVYKRNEHDIVLIRLKRKDNHCAKKTPFVQTICLPGDGMTFEEGYMCDISGWGRMSEEAMDYANVLQEAIVPIVSDNQCSSPEVYGSDISENMLCAGYFDCYIDACQGDSGGPLACQQDKVSYLYGIISWGDGCGRANKPGVYTKVSNYVQWINSKIMPKKTD</sequence>
<evidence type="ECO:0000256" key="1">
    <source>
        <dbReference type="ARBA" id="ARBA00004613"/>
    </source>
</evidence>
<keyword evidence="10" id="KW-0865">Zymogen</keyword>
<dbReference type="InterPro" id="IPR001314">
    <property type="entry name" value="Peptidase_S1A"/>
</dbReference>
<dbReference type="InterPro" id="IPR001881">
    <property type="entry name" value="EGF-like_Ca-bd_dom"/>
</dbReference>
<dbReference type="Gene3D" id="2.40.10.10">
    <property type="entry name" value="Trypsin-like serine proteases"/>
    <property type="match status" value="1"/>
</dbReference>
<dbReference type="PROSITE" id="PS51092">
    <property type="entry name" value="FN2_2"/>
    <property type="match status" value="1"/>
</dbReference>
<dbReference type="FunFam" id="2.10.25.10:FF:000255">
    <property type="entry name" value="Sushi, nidogen and EGF-like domains 1"/>
    <property type="match status" value="1"/>
</dbReference>
<evidence type="ECO:0000259" key="18">
    <source>
        <dbReference type="PROSITE" id="PS50026"/>
    </source>
</evidence>
<dbReference type="SUPFAM" id="SSF50494">
    <property type="entry name" value="Trypsin-like serine proteases"/>
    <property type="match status" value="1"/>
</dbReference>
<dbReference type="SMART" id="SM00179">
    <property type="entry name" value="EGF_CA"/>
    <property type="match status" value="1"/>
</dbReference>
<evidence type="ECO:0000313" key="24">
    <source>
        <dbReference type="Proteomes" id="UP000824782"/>
    </source>
</evidence>
<evidence type="ECO:0000256" key="4">
    <source>
        <dbReference type="ARBA" id="ARBA00022572"/>
    </source>
</evidence>
<dbReference type="Pfam" id="PF00051">
    <property type="entry name" value="Kringle"/>
    <property type="match status" value="1"/>
</dbReference>
<feature type="domain" description="EGF-like" evidence="18">
    <location>
        <begin position="193"/>
        <end position="231"/>
    </location>
</feature>
<dbReference type="EMBL" id="WNYA01000001">
    <property type="protein sequence ID" value="KAG8591317.1"/>
    <property type="molecule type" value="Genomic_DNA"/>
</dbReference>
<dbReference type="SMART" id="SM00130">
    <property type="entry name" value="KR"/>
    <property type="match status" value="1"/>
</dbReference>
<dbReference type="InterPro" id="IPR018056">
    <property type="entry name" value="Kringle_CS"/>
</dbReference>
<dbReference type="InterPro" id="IPR000742">
    <property type="entry name" value="EGF"/>
</dbReference>
<keyword evidence="7" id="KW-0677">Repeat</keyword>
<evidence type="ECO:0000256" key="10">
    <source>
        <dbReference type="ARBA" id="ARBA00023145"/>
    </source>
</evidence>
<evidence type="ECO:0000256" key="13">
    <source>
        <dbReference type="PROSITE-ProRule" id="PRU00076"/>
    </source>
</evidence>
<dbReference type="InterPro" id="IPR050127">
    <property type="entry name" value="Serine_Proteases_S1"/>
</dbReference>
<comment type="subcellular location">
    <subcellularLocation>
        <location evidence="1">Secreted</location>
    </subcellularLocation>
</comment>
<protein>
    <recommendedName>
        <fullName evidence="25">Hepatocyte growth factor activator</fullName>
    </recommendedName>
</protein>
<evidence type="ECO:0000256" key="16">
    <source>
        <dbReference type="RuleBase" id="RU363034"/>
    </source>
</evidence>
<feature type="disulfide bond" evidence="13">
    <location>
        <begin position="120"/>
        <end position="137"/>
    </location>
</feature>
<evidence type="ECO:0000256" key="11">
    <source>
        <dbReference type="ARBA" id="ARBA00023157"/>
    </source>
</evidence>
<dbReference type="PROSITE" id="PS01253">
    <property type="entry name" value="FN1_1"/>
    <property type="match status" value="1"/>
</dbReference>
<dbReference type="GO" id="GO:0007596">
    <property type="term" value="P:blood coagulation"/>
    <property type="evidence" value="ECO:0007669"/>
    <property type="project" value="TreeGrafter"/>
</dbReference>
<evidence type="ECO:0000256" key="12">
    <source>
        <dbReference type="ARBA" id="ARBA00023180"/>
    </source>
</evidence>
<dbReference type="InterPro" id="IPR000083">
    <property type="entry name" value="Fibronectin_type1"/>
</dbReference>
<dbReference type="InterPro" id="IPR033116">
    <property type="entry name" value="TRYPSIN_SER"/>
</dbReference>